<organism evidence="1">
    <name type="scientific">Podoviridae sp. ctsUe5</name>
    <dbReference type="NCBI Taxonomy" id="2827750"/>
    <lineage>
        <taxon>Viruses</taxon>
        <taxon>Duplodnaviria</taxon>
        <taxon>Heunggongvirae</taxon>
        <taxon>Uroviricota</taxon>
        <taxon>Caudoviricetes</taxon>
    </lineage>
</organism>
<proteinExistence type="predicted"/>
<reference evidence="1" key="1">
    <citation type="journal article" date="2021" name="Proc. Natl. Acad. Sci. U.S.A.">
        <title>A Catalog of Tens of Thousands of Viruses from Human Metagenomes Reveals Hidden Associations with Chronic Diseases.</title>
        <authorList>
            <person name="Tisza M.J."/>
            <person name="Buck C.B."/>
        </authorList>
    </citation>
    <scope>NUCLEOTIDE SEQUENCE</scope>
    <source>
        <strain evidence="1">CtsUe5</strain>
    </source>
</reference>
<sequence>MSEKDVVENVDSPGEIAIPIADNTTPGIASFDSNDFTVGTDGKVSSIVERGIPQYLGKITGTGTGTTDLNWEVDTNTVKQNKPIKLGEYIMLTKRFNQFVPGDIFRITNVQIEGSKYTVKTNNVRALSLASIVGPQGEQGSEGPQGVPYLAYTDSIESTVDPAPGSIMRLEDGHFNRTPIINAGEYQDVVTVDWYNTTTHRAFMVTGIIQGRDNSIVNNPWVAQITAATDITGAVGPQGKEGAGIADIVDIDYPHGEFTSVQYDTADGIKMQGIAKYLRNDGETYQIPTDIDIPLVAGAGISIDKKENEEKVEIKVEQSALEKIYGVDNVGAQDPSSLIRTDDAVGLGYTVGTSEITSDFDKCYPWSDIKEVTDSYGNIFVRIPKFYCKVTKNLNGKYKYQISGTKYEGFSTLFVDGKGNEIDYILIGKYEASGDSAKAYSKSGKPVLVNMTRAQFRTACKANGAGYQQYDFLIDAIIKQLWLVEMKTTNSQSVMMGYTVSNNHALQTGTTDIVSTPSGSPVRNTDGQHACKYRGIENPFGNVWAWCDGINFDTEKIYVCENPEYYADNKYDTPYTYMGDRLVAEGYLREVTPFAKNPLLGYATLLGADSKTFYSDYYYANNTGTELVSGSCWFFNEQAGLWFWYGGYTASDVAPYIGGRLCYKPISFTNGGIPVTPSGATVTATNGTFTSDEWATLQASDNNYILFNNEIYRLADKAHSGTTGIWSYTHTGWDGTDVMDKSINVTVATGAWTLVAGKEKVNISDNFVKVFTIPNGASSGTLTTDVKQKLCNPDGHNYYVYDDTSQMILKYSFNADDEIIQYQAVYLQTDKAYEITMQIFPSNGKWSRSQTVLNGGSSSGGKLYQHNYTITGTGDGNSVYCTTYKRTDTPMTISEVLSFFNSQTTVGRVVSIGVVKQYTSGGSGYFQNISGPDTYDVYFEGTDTEFDITASSNMTHNIIEL</sequence>
<accession>A0A8S5S5L3</accession>
<name>A0A8S5S5L3_9CAUD</name>
<protein>
    <submittedName>
        <fullName evidence="1">Tail collar fiber protein</fullName>
    </submittedName>
</protein>
<evidence type="ECO:0000313" key="1">
    <source>
        <dbReference type="EMBL" id="DAF46340.1"/>
    </source>
</evidence>
<dbReference type="EMBL" id="BK032536">
    <property type="protein sequence ID" value="DAF46340.1"/>
    <property type="molecule type" value="Genomic_DNA"/>
</dbReference>